<comment type="caution">
    <text evidence="1">The sequence shown here is derived from an EMBL/GenBank/DDBJ whole genome shotgun (WGS) entry which is preliminary data.</text>
</comment>
<dbReference type="AlphaFoldDB" id="A0A0F9N4I1"/>
<evidence type="ECO:0000313" key="1">
    <source>
        <dbReference type="EMBL" id="KKN14470.1"/>
    </source>
</evidence>
<sequence>MIKKHHSPVFATRFAVRGADETTKFQVNQADTTPVFNVDTTNARVGIGTATPAAGLHYQGDILYLTPAAGAESNDNITIKNYATGNGAPDIILRTADIDGAYGIGVGTLSLIGGSKTTHYGGIGGGGGEISLQGGRGRDAGNDPSSYAPILLQSNGGNVGIGTTEPGRNVEIYGTSSILRLRDSGATANATLAYIEFGGT</sequence>
<proteinExistence type="predicted"/>
<gene>
    <name evidence="1" type="ORF">LCGC14_0995920</name>
</gene>
<name>A0A0F9N4I1_9ZZZZ</name>
<reference evidence="1" key="1">
    <citation type="journal article" date="2015" name="Nature">
        <title>Complex archaea that bridge the gap between prokaryotes and eukaryotes.</title>
        <authorList>
            <person name="Spang A."/>
            <person name="Saw J.H."/>
            <person name="Jorgensen S.L."/>
            <person name="Zaremba-Niedzwiedzka K."/>
            <person name="Martijn J."/>
            <person name="Lind A.E."/>
            <person name="van Eijk R."/>
            <person name="Schleper C."/>
            <person name="Guy L."/>
            <person name="Ettema T.J."/>
        </authorList>
    </citation>
    <scope>NUCLEOTIDE SEQUENCE</scope>
</reference>
<feature type="non-terminal residue" evidence="1">
    <location>
        <position position="200"/>
    </location>
</feature>
<accession>A0A0F9N4I1</accession>
<protein>
    <submittedName>
        <fullName evidence="1">Uncharacterized protein</fullName>
    </submittedName>
</protein>
<dbReference type="EMBL" id="LAZR01003814">
    <property type="protein sequence ID" value="KKN14470.1"/>
    <property type="molecule type" value="Genomic_DNA"/>
</dbReference>
<organism evidence="1">
    <name type="scientific">marine sediment metagenome</name>
    <dbReference type="NCBI Taxonomy" id="412755"/>
    <lineage>
        <taxon>unclassified sequences</taxon>
        <taxon>metagenomes</taxon>
        <taxon>ecological metagenomes</taxon>
    </lineage>
</organism>